<feature type="transmembrane region" description="Helical" evidence="6">
    <location>
        <begin position="91"/>
        <end position="116"/>
    </location>
</feature>
<organism evidence="7 8">
    <name type="scientific">Candidatus Micrarchaeum acidiphilum ARMAN-2</name>
    <dbReference type="NCBI Taxonomy" id="425595"/>
    <lineage>
        <taxon>Archaea</taxon>
        <taxon>Candidatus Micrarchaeota</taxon>
        <taxon>Candidatus Micrarchaeia</taxon>
        <taxon>Candidatus Micrarchaeales</taxon>
        <taxon>Candidatus Micrarchaeaceae</taxon>
        <taxon>Candidatus Micrarchaeum</taxon>
    </lineage>
</organism>
<feature type="transmembrane region" description="Helical" evidence="6">
    <location>
        <begin position="190"/>
        <end position="207"/>
    </location>
</feature>
<dbReference type="EMBL" id="GG697240">
    <property type="protein sequence ID" value="EET90065.1"/>
    <property type="molecule type" value="Genomic_DNA"/>
</dbReference>
<reference evidence="7 8" key="2">
    <citation type="journal article" date="2010" name="Proc. Natl. Acad. Sci. U.S.A.">
        <title>Enigmatic, ultrasmall, uncultivated Archaea.</title>
        <authorList>
            <person name="Baker B.J."/>
            <person name="Comolli L.R."/>
            <person name="Dick G.J."/>
            <person name="Hauser L.J."/>
            <person name="Hyatt D."/>
            <person name="Dill B.D."/>
            <person name="Land M.L."/>
            <person name="Verberkmoes N.C."/>
            <person name="Hettich R.L."/>
            <person name="Banfield J.F."/>
        </authorList>
    </citation>
    <scope>NUCLEOTIDE SEQUENCE [LARGE SCALE GENOMIC DNA]</scope>
    <source>
        <strain evidence="7">ARMAN-2</strain>
    </source>
</reference>
<evidence type="ECO:0000256" key="5">
    <source>
        <dbReference type="ARBA" id="ARBA00023136"/>
    </source>
</evidence>
<feature type="transmembrane region" description="Helical" evidence="6">
    <location>
        <begin position="354"/>
        <end position="371"/>
    </location>
</feature>
<evidence type="ECO:0000256" key="4">
    <source>
        <dbReference type="ARBA" id="ARBA00022989"/>
    </source>
</evidence>
<feature type="transmembrane region" description="Helical" evidence="6">
    <location>
        <begin position="228"/>
        <end position="254"/>
    </location>
</feature>
<evidence type="ECO:0000256" key="1">
    <source>
        <dbReference type="ARBA" id="ARBA00004651"/>
    </source>
</evidence>
<feature type="transmembrane region" description="Helical" evidence="6">
    <location>
        <begin position="324"/>
        <end position="348"/>
    </location>
</feature>
<keyword evidence="8" id="KW-1185">Reference proteome</keyword>
<dbReference type="AlphaFoldDB" id="C7DHG3"/>
<evidence type="ECO:0000256" key="6">
    <source>
        <dbReference type="SAM" id="Phobius"/>
    </source>
</evidence>
<accession>C7DHG3</accession>
<feature type="transmembrane region" description="Helical" evidence="6">
    <location>
        <begin position="7"/>
        <end position="28"/>
    </location>
</feature>
<keyword evidence="2" id="KW-1003">Cell membrane</keyword>
<dbReference type="InterPro" id="IPR002293">
    <property type="entry name" value="AA/rel_permease1"/>
</dbReference>
<dbReference type="PANTHER" id="PTHR42770:SF11">
    <property type="entry name" value="INNER MEMBRANE TRANSPORT PROTEIN YBAT"/>
    <property type="match status" value="1"/>
</dbReference>
<feature type="transmembrane region" description="Helical" evidence="6">
    <location>
        <begin position="274"/>
        <end position="303"/>
    </location>
</feature>
<evidence type="ECO:0000313" key="8">
    <source>
        <dbReference type="Proteomes" id="UP000332487"/>
    </source>
</evidence>
<name>C7DHG3_MICA2</name>
<dbReference type="InterPro" id="IPR050367">
    <property type="entry name" value="APC_superfamily"/>
</dbReference>
<dbReference type="GO" id="GO:0022857">
    <property type="term" value="F:transmembrane transporter activity"/>
    <property type="evidence" value="ECO:0007669"/>
    <property type="project" value="InterPro"/>
</dbReference>
<dbReference type="Gene3D" id="1.20.1740.10">
    <property type="entry name" value="Amino acid/polyamine transporter I"/>
    <property type="match status" value="1"/>
</dbReference>
<dbReference type="PANTHER" id="PTHR42770">
    <property type="entry name" value="AMINO ACID TRANSPORTER-RELATED"/>
    <property type="match status" value="1"/>
</dbReference>
<feature type="transmembrane region" description="Helical" evidence="6">
    <location>
        <begin position="383"/>
        <end position="401"/>
    </location>
</feature>
<proteinExistence type="predicted"/>
<evidence type="ECO:0000256" key="2">
    <source>
        <dbReference type="ARBA" id="ARBA00022475"/>
    </source>
</evidence>
<dbReference type="GO" id="GO:0005886">
    <property type="term" value="C:plasma membrane"/>
    <property type="evidence" value="ECO:0007669"/>
    <property type="project" value="UniProtKB-SubCell"/>
</dbReference>
<sequence length="439" mass="46745">MMDKKNILSIPVATSVALGAIIGAGIFVLSGTAIALAGSFSLLAFVIVGIIALFMALQMGEMGSIFPHAKGAAYSYAYEAFGSQLGFITGLLLYTSFATAVSAVSLGFGSYLATFLGLSTAYQVPLALVLILVLSIVNIIGIKKAAKADFVIVIIKISILFFFILFAAVFALSTSHAKVLGNFSSPPSDLAGIFGASVVIFFAYTGFQSISTFTSRVKDGARGAARAIVYSVIISIILYSLVDVALMMLAPAAAYRISADPLSFALGYAHAPGWVSTIVDIGAMLATTSAALAMILTSSRSIYQISVDRLLPKEFRKYNKKSDVAVNGVIITAAISAVMLFSGNIYVIASISNFGLIFSYIITSFAVIHYRRARANPSFLSPWYPYLEAVTIVGLIALLIGMPRQSLLIGAMIIFILIMAYYFILEVKGKKPARIKLFK</sequence>
<dbReference type="Proteomes" id="UP000332487">
    <property type="component" value="Unassembled WGS sequence"/>
</dbReference>
<comment type="subcellular location">
    <subcellularLocation>
        <location evidence="1">Cell membrane</location>
        <topology evidence="1">Multi-pass membrane protein</topology>
    </subcellularLocation>
</comment>
<dbReference type="PIRSF" id="PIRSF006060">
    <property type="entry name" value="AA_transporter"/>
    <property type="match status" value="1"/>
</dbReference>
<reference evidence="7 8" key="1">
    <citation type="journal article" date="2009" name="Genome Biol.">
        <title>Community-wide analysis of microbial genome sequence signatures.</title>
        <authorList>
            <person name="Dick G.J."/>
            <person name="Andersson A.F."/>
            <person name="Baker B.J."/>
            <person name="Simmons S.L."/>
            <person name="Thomas B.C."/>
            <person name="Yelton A.P."/>
            <person name="Banfield J.F."/>
        </authorList>
    </citation>
    <scope>NUCLEOTIDE SEQUENCE [LARGE SCALE GENOMIC DNA]</scope>
    <source>
        <strain evidence="7">ARMAN-2</strain>
    </source>
</reference>
<keyword evidence="4 6" id="KW-1133">Transmembrane helix</keyword>
<dbReference type="Pfam" id="PF13520">
    <property type="entry name" value="AA_permease_2"/>
    <property type="match status" value="1"/>
</dbReference>
<gene>
    <name evidence="7" type="ORF">UNLARM2_0507</name>
</gene>
<evidence type="ECO:0000256" key="3">
    <source>
        <dbReference type="ARBA" id="ARBA00022692"/>
    </source>
</evidence>
<feature type="transmembrane region" description="Helical" evidence="6">
    <location>
        <begin position="148"/>
        <end position="170"/>
    </location>
</feature>
<protein>
    <submittedName>
        <fullName evidence="7">Amino acid permease</fullName>
    </submittedName>
</protein>
<evidence type="ECO:0000313" key="7">
    <source>
        <dbReference type="EMBL" id="EET90065.1"/>
    </source>
</evidence>
<feature type="transmembrane region" description="Helical" evidence="6">
    <location>
        <begin position="34"/>
        <end position="57"/>
    </location>
</feature>
<keyword evidence="3 6" id="KW-0812">Transmembrane</keyword>
<keyword evidence="5 6" id="KW-0472">Membrane</keyword>
<feature type="transmembrane region" description="Helical" evidence="6">
    <location>
        <begin position="407"/>
        <end position="425"/>
    </location>
</feature>
<feature type="transmembrane region" description="Helical" evidence="6">
    <location>
        <begin position="122"/>
        <end position="141"/>
    </location>
</feature>